<accession>A0A834MJQ2</accession>
<feature type="region of interest" description="Disordered" evidence="1">
    <location>
        <begin position="1"/>
        <end position="99"/>
    </location>
</feature>
<feature type="compositionally biased region" description="Polar residues" evidence="1">
    <location>
        <begin position="1"/>
        <end position="16"/>
    </location>
</feature>
<feature type="compositionally biased region" description="Basic and acidic residues" evidence="1">
    <location>
        <begin position="64"/>
        <end position="73"/>
    </location>
</feature>
<dbReference type="AlphaFoldDB" id="A0A834MJQ2"/>
<comment type="caution">
    <text evidence="2">The sequence shown here is derived from an EMBL/GenBank/DDBJ whole genome shotgun (WGS) entry which is preliminary data.</text>
</comment>
<proteinExistence type="predicted"/>
<organism evidence="2 3">
    <name type="scientific">Rhynchophorus ferrugineus</name>
    <name type="common">Red palm weevil</name>
    <name type="synonym">Curculio ferrugineus</name>
    <dbReference type="NCBI Taxonomy" id="354439"/>
    <lineage>
        <taxon>Eukaryota</taxon>
        <taxon>Metazoa</taxon>
        <taxon>Ecdysozoa</taxon>
        <taxon>Arthropoda</taxon>
        <taxon>Hexapoda</taxon>
        <taxon>Insecta</taxon>
        <taxon>Pterygota</taxon>
        <taxon>Neoptera</taxon>
        <taxon>Endopterygota</taxon>
        <taxon>Coleoptera</taxon>
        <taxon>Polyphaga</taxon>
        <taxon>Cucujiformia</taxon>
        <taxon>Curculionidae</taxon>
        <taxon>Dryophthorinae</taxon>
        <taxon>Rhynchophorus</taxon>
    </lineage>
</organism>
<evidence type="ECO:0000313" key="2">
    <source>
        <dbReference type="EMBL" id="KAF7284941.1"/>
    </source>
</evidence>
<evidence type="ECO:0000313" key="3">
    <source>
        <dbReference type="Proteomes" id="UP000625711"/>
    </source>
</evidence>
<protein>
    <submittedName>
        <fullName evidence="2">Uncharacterized protein</fullName>
    </submittedName>
</protein>
<evidence type="ECO:0000256" key="1">
    <source>
        <dbReference type="SAM" id="MobiDB-lite"/>
    </source>
</evidence>
<gene>
    <name evidence="2" type="ORF">GWI33_017419</name>
</gene>
<feature type="compositionally biased region" description="Pro residues" evidence="1">
    <location>
        <begin position="49"/>
        <end position="60"/>
    </location>
</feature>
<name>A0A834MJQ2_RHYFE</name>
<dbReference type="Proteomes" id="UP000625711">
    <property type="component" value="Unassembled WGS sequence"/>
</dbReference>
<dbReference type="EMBL" id="JAACXV010000065">
    <property type="protein sequence ID" value="KAF7284941.1"/>
    <property type="molecule type" value="Genomic_DNA"/>
</dbReference>
<keyword evidence="3" id="KW-1185">Reference proteome</keyword>
<reference evidence="2" key="1">
    <citation type="submission" date="2020-08" db="EMBL/GenBank/DDBJ databases">
        <title>Genome sequencing and assembly of the red palm weevil Rhynchophorus ferrugineus.</title>
        <authorList>
            <person name="Dias G.B."/>
            <person name="Bergman C.M."/>
            <person name="Manee M."/>
        </authorList>
    </citation>
    <scope>NUCLEOTIDE SEQUENCE</scope>
    <source>
        <strain evidence="2">AA-2017</strain>
        <tissue evidence="2">Whole larva</tissue>
    </source>
</reference>
<sequence length="99" mass="10578">MALSSARRQITKNSRMTALIPSPVQQALDVKMQTGQTVDRHLSESQPNMKPPPSASPPCQTPRAPRDSIRRNEAVNATPDLYTTSGGDGSCAFPSNLGS</sequence>